<dbReference type="GeneID" id="54408863"/>
<sequence length="110" mass="11444">MHFSIPFSLLLLPVLTVSSPVALAPTVLPTGQDVKQDVYNIDAAVKALDASVRAFNGGTPQTAIVEGTPVLLSVAEIHRVNRVGFGHALLALPFSVQDSVDVINAVVSTG</sequence>
<reference evidence="2" key="1">
    <citation type="journal article" date="2020" name="Stud. Mycol.">
        <title>101 Dothideomycetes genomes: a test case for predicting lifestyles and emergence of pathogens.</title>
        <authorList>
            <person name="Haridas S."/>
            <person name="Albert R."/>
            <person name="Binder M."/>
            <person name="Bloem J."/>
            <person name="Labutti K."/>
            <person name="Salamov A."/>
            <person name="Andreopoulos B."/>
            <person name="Baker S."/>
            <person name="Barry K."/>
            <person name="Bills G."/>
            <person name="Bluhm B."/>
            <person name="Cannon C."/>
            <person name="Castanera R."/>
            <person name="Culley D."/>
            <person name="Daum C."/>
            <person name="Ezra D."/>
            <person name="Gonzalez J."/>
            <person name="Henrissat B."/>
            <person name="Kuo A."/>
            <person name="Liang C."/>
            <person name="Lipzen A."/>
            <person name="Lutzoni F."/>
            <person name="Magnuson J."/>
            <person name="Mondo S."/>
            <person name="Nolan M."/>
            <person name="Ohm R."/>
            <person name="Pangilinan J."/>
            <person name="Park H.-J."/>
            <person name="Ramirez L."/>
            <person name="Alfaro M."/>
            <person name="Sun H."/>
            <person name="Tritt A."/>
            <person name="Yoshinaga Y."/>
            <person name="Zwiers L.-H."/>
            <person name="Turgeon B."/>
            <person name="Goodwin S."/>
            <person name="Spatafora J."/>
            <person name="Crous P."/>
            <person name="Grigoriev I."/>
        </authorList>
    </citation>
    <scope>NUCLEOTIDE SEQUENCE</scope>
    <source>
        <strain evidence="2">CBS 119687</strain>
    </source>
</reference>
<dbReference type="EMBL" id="ML977509">
    <property type="protein sequence ID" value="KAF2128238.1"/>
    <property type="molecule type" value="Genomic_DNA"/>
</dbReference>
<accession>A0A6A6ABH9</accession>
<feature type="non-terminal residue" evidence="2">
    <location>
        <position position="110"/>
    </location>
</feature>
<dbReference type="Pfam" id="PF12296">
    <property type="entry name" value="HsbA"/>
    <property type="match status" value="1"/>
</dbReference>
<dbReference type="AlphaFoldDB" id="A0A6A6ABH9"/>
<feature type="signal peptide" evidence="1">
    <location>
        <begin position="1"/>
        <end position="18"/>
    </location>
</feature>
<dbReference type="OrthoDB" id="2422134at2759"/>
<evidence type="ECO:0000256" key="1">
    <source>
        <dbReference type="SAM" id="SignalP"/>
    </source>
</evidence>
<dbReference type="InterPro" id="IPR021054">
    <property type="entry name" value="Cell_wall_mannoprotein_1"/>
</dbReference>
<gene>
    <name evidence="2" type="ORF">P153DRAFT_368100</name>
</gene>
<evidence type="ECO:0008006" key="4">
    <source>
        <dbReference type="Google" id="ProtNLM"/>
    </source>
</evidence>
<organism evidence="2 3">
    <name type="scientific">Dothidotthia symphoricarpi CBS 119687</name>
    <dbReference type="NCBI Taxonomy" id="1392245"/>
    <lineage>
        <taxon>Eukaryota</taxon>
        <taxon>Fungi</taxon>
        <taxon>Dikarya</taxon>
        <taxon>Ascomycota</taxon>
        <taxon>Pezizomycotina</taxon>
        <taxon>Dothideomycetes</taxon>
        <taxon>Pleosporomycetidae</taxon>
        <taxon>Pleosporales</taxon>
        <taxon>Dothidotthiaceae</taxon>
        <taxon>Dothidotthia</taxon>
    </lineage>
</organism>
<proteinExistence type="predicted"/>
<keyword evidence="1" id="KW-0732">Signal</keyword>
<protein>
    <recommendedName>
        <fullName evidence="4">Glycoside hydrolase family 3 protein</fullName>
    </recommendedName>
</protein>
<evidence type="ECO:0000313" key="2">
    <source>
        <dbReference type="EMBL" id="KAF2128238.1"/>
    </source>
</evidence>
<dbReference type="RefSeq" id="XP_033522627.1">
    <property type="nucleotide sequence ID" value="XM_033668431.1"/>
</dbReference>
<evidence type="ECO:0000313" key="3">
    <source>
        <dbReference type="Proteomes" id="UP000799771"/>
    </source>
</evidence>
<name>A0A6A6ABH9_9PLEO</name>
<keyword evidence="3" id="KW-1185">Reference proteome</keyword>
<feature type="chain" id="PRO_5025560848" description="Glycoside hydrolase family 3 protein" evidence="1">
    <location>
        <begin position="19"/>
        <end position="110"/>
    </location>
</feature>
<dbReference type="Proteomes" id="UP000799771">
    <property type="component" value="Unassembled WGS sequence"/>
</dbReference>